<name>A0A5D4FY93_9CORY</name>
<reference evidence="4 5" key="1">
    <citation type="submission" date="2019-08" db="EMBL/GenBank/DDBJ databases">
        <title>Draft genome of C. urealyticum strain VH4248.</title>
        <authorList>
            <person name="Navas J."/>
        </authorList>
    </citation>
    <scope>NUCLEOTIDE SEQUENCE [LARGE SCALE GENOMIC DNA]</scope>
    <source>
        <strain evidence="4 5">VH4248</strain>
    </source>
</reference>
<feature type="transmembrane region" description="Helical" evidence="1">
    <location>
        <begin position="284"/>
        <end position="305"/>
    </location>
</feature>
<comment type="caution">
    <text evidence="4">The sequence shown here is derived from an EMBL/GenBank/DDBJ whole genome shotgun (WGS) entry which is preliminary data.</text>
</comment>
<evidence type="ECO:0000256" key="2">
    <source>
        <dbReference type="SAM" id="SignalP"/>
    </source>
</evidence>
<evidence type="ECO:0000256" key="1">
    <source>
        <dbReference type="SAM" id="Phobius"/>
    </source>
</evidence>
<dbReference type="AlphaFoldDB" id="A0A5D4FY93"/>
<gene>
    <name evidence="4" type="ORF">FYJ87_04440</name>
</gene>
<evidence type="ECO:0000313" key="5">
    <source>
        <dbReference type="Proteomes" id="UP000324726"/>
    </source>
</evidence>
<dbReference type="Proteomes" id="UP000324726">
    <property type="component" value="Unassembled WGS sequence"/>
</dbReference>
<keyword evidence="1" id="KW-1133">Transmembrane helix</keyword>
<feature type="chain" id="PRO_5023147814" description="SCP domain-containing protein" evidence="2">
    <location>
        <begin position="25"/>
        <end position="311"/>
    </location>
</feature>
<dbReference type="SUPFAM" id="SSF55797">
    <property type="entry name" value="PR-1-like"/>
    <property type="match status" value="1"/>
</dbReference>
<feature type="signal peptide" evidence="2">
    <location>
        <begin position="1"/>
        <end position="24"/>
    </location>
</feature>
<sequence length="311" mass="33185">MKRKLAVATATVLSLAFPTAIANAAPDPTTGVELGVSESQFSALQAQFNPSLARTEGLRAVRQLREEMWNLNPYLSVNGSTGTKLRDVVRAKGWSKTDYISNVSIDSDLTWMAIQRASEQVHRFEPAHTRPNGGSIWDATRNGRRSNGEIIMTGTGVTLSDAIVKYWGHGELRALNASKGEANAQSGHLHTLINPENTYYGFGRVSGRKNGQGSVDTVIAGLSGVAPAKALANESNTPNKTYNTWLYNAAGDRRDVTGVKDNAPGQFPSGITNPGGSSGSSGDIGMIISIILGTISILGSIWMAIQQFLPR</sequence>
<dbReference type="Pfam" id="PF00188">
    <property type="entry name" value="CAP"/>
    <property type="match status" value="1"/>
</dbReference>
<proteinExistence type="predicted"/>
<dbReference type="Gene3D" id="3.40.33.10">
    <property type="entry name" value="CAP"/>
    <property type="match status" value="1"/>
</dbReference>
<evidence type="ECO:0000259" key="3">
    <source>
        <dbReference type="Pfam" id="PF00188"/>
    </source>
</evidence>
<keyword evidence="1" id="KW-0812">Transmembrane</keyword>
<evidence type="ECO:0000313" key="4">
    <source>
        <dbReference type="EMBL" id="TYR20225.1"/>
    </source>
</evidence>
<dbReference type="InterPro" id="IPR035940">
    <property type="entry name" value="CAP_sf"/>
</dbReference>
<organism evidence="4 5">
    <name type="scientific">Corynebacterium urealyticum</name>
    <dbReference type="NCBI Taxonomy" id="43771"/>
    <lineage>
        <taxon>Bacteria</taxon>
        <taxon>Bacillati</taxon>
        <taxon>Actinomycetota</taxon>
        <taxon>Actinomycetes</taxon>
        <taxon>Mycobacteriales</taxon>
        <taxon>Corynebacteriaceae</taxon>
        <taxon>Corynebacterium</taxon>
    </lineage>
</organism>
<keyword evidence="2" id="KW-0732">Signal</keyword>
<accession>A0A5D4FY93</accession>
<keyword evidence="1" id="KW-0472">Membrane</keyword>
<feature type="domain" description="SCP" evidence="3">
    <location>
        <begin position="101"/>
        <end position="211"/>
    </location>
</feature>
<dbReference type="EMBL" id="VSZI01000001">
    <property type="protein sequence ID" value="TYR20225.1"/>
    <property type="molecule type" value="Genomic_DNA"/>
</dbReference>
<dbReference type="RefSeq" id="WP_148811959.1">
    <property type="nucleotide sequence ID" value="NZ_VSZI01000001.1"/>
</dbReference>
<protein>
    <recommendedName>
        <fullName evidence="3">SCP domain-containing protein</fullName>
    </recommendedName>
</protein>
<dbReference type="InterPro" id="IPR014044">
    <property type="entry name" value="CAP_dom"/>
</dbReference>